<gene>
    <name evidence="2" type="ORF">GRI91_15000</name>
</gene>
<keyword evidence="3" id="KW-1185">Reference proteome</keyword>
<dbReference type="InterPro" id="IPR013216">
    <property type="entry name" value="Methyltransf_11"/>
</dbReference>
<dbReference type="SUPFAM" id="SSF53335">
    <property type="entry name" value="S-adenosyl-L-methionine-dependent methyltransferases"/>
    <property type="match status" value="1"/>
</dbReference>
<dbReference type="InterPro" id="IPR029063">
    <property type="entry name" value="SAM-dependent_MTases_sf"/>
</dbReference>
<reference evidence="2 3" key="1">
    <citation type="submission" date="2019-12" db="EMBL/GenBank/DDBJ databases">
        <title>Genomic-based taxomic classification of the family Erythrobacteraceae.</title>
        <authorList>
            <person name="Xu L."/>
        </authorList>
    </citation>
    <scope>NUCLEOTIDE SEQUENCE [LARGE SCALE GENOMIC DNA]</scope>
    <source>
        <strain evidence="2 3">LMG 29518</strain>
    </source>
</reference>
<dbReference type="Gene3D" id="3.40.50.150">
    <property type="entry name" value="Vaccinia Virus protein VP39"/>
    <property type="match status" value="1"/>
</dbReference>
<feature type="domain" description="Methyltransferase type 11" evidence="1">
    <location>
        <begin position="79"/>
        <end position="151"/>
    </location>
</feature>
<dbReference type="RefSeq" id="WP_160737523.1">
    <property type="nucleotide sequence ID" value="NZ_WTYT01000007.1"/>
</dbReference>
<accession>A0A6I4TA74</accession>
<name>A0A6I4TA74_9SPHN</name>
<sequence>MNDQTLFEGATKPRPFEAGIYKEFDAGQFSRKDCTVAFYTRVDALLNPTVTLLNLGAGRGANIVADYSSYRRKIQTFSGRVAKVIGLDVDPAVEENPDLDEAYVIDPSGKYPLLDESIDIIVSDHVLEHVDDPQGFAAEIDRVLKPGGWFCARTPTKWGYIGIATRSIPNSLHVRLLSRLQPQRKAEDVFPTRYRLNSISDLRDAFPPERWRHCSYGYNGVPSYHANRSLFFRMIDVYNWLMPNTLSAKFHVFLQKRPDAQNS</sequence>
<evidence type="ECO:0000313" key="3">
    <source>
        <dbReference type="Proteomes" id="UP000438476"/>
    </source>
</evidence>
<comment type="caution">
    <text evidence="2">The sequence shown here is derived from an EMBL/GenBank/DDBJ whole genome shotgun (WGS) entry which is preliminary data.</text>
</comment>
<dbReference type="OrthoDB" id="7583028at2"/>
<keyword evidence="2" id="KW-0808">Transferase</keyword>
<dbReference type="AlphaFoldDB" id="A0A6I4TA74"/>
<proteinExistence type="predicted"/>
<dbReference type="Pfam" id="PF08241">
    <property type="entry name" value="Methyltransf_11"/>
    <property type="match status" value="1"/>
</dbReference>
<protein>
    <submittedName>
        <fullName evidence="2">Methyltransferase domain-containing protein</fullName>
    </submittedName>
</protein>
<dbReference type="Proteomes" id="UP000438476">
    <property type="component" value="Unassembled WGS sequence"/>
</dbReference>
<evidence type="ECO:0000313" key="2">
    <source>
        <dbReference type="EMBL" id="MXO67071.1"/>
    </source>
</evidence>
<dbReference type="CDD" id="cd02440">
    <property type="entry name" value="AdoMet_MTases"/>
    <property type="match status" value="1"/>
</dbReference>
<evidence type="ECO:0000259" key="1">
    <source>
        <dbReference type="Pfam" id="PF08241"/>
    </source>
</evidence>
<dbReference type="GO" id="GO:0008757">
    <property type="term" value="F:S-adenosylmethionine-dependent methyltransferase activity"/>
    <property type="evidence" value="ECO:0007669"/>
    <property type="project" value="InterPro"/>
</dbReference>
<dbReference type="GO" id="GO:0032259">
    <property type="term" value="P:methylation"/>
    <property type="evidence" value="ECO:0007669"/>
    <property type="project" value="UniProtKB-KW"/>
</dbReference>
<keyword evidence="2" id="KW-0489">Methyltransferase</keyword>
<organism evidence="2 3">
    <name type="scientific">Altericroceibacterium endophyticum</name>
    <dbReference type="NCBI Taxonomy" id="1808508"/>
    <lineage>
        <taxon>Bacteria</taxon>
        <taxon>Pseudomonadati</taxon>
        <taxon>Pseudomonadota</taxon>
        <taxon>Alphaproteobacteria</taxon>
        <taxon>Sphingomonadales</taxon>
        <taxon>Erythrobacteraceae</taxon>
        <taxon>Altericroceibacterium</taxon>
    </lineage>
</organism>
<dbReference type="EMBL" id="WTYT01000007">
    <property type="protein sequence ID" value="MXO67071.1"/>
    <property type="molecule type" value="Genomic_DNA"/>
</dbReference>